<evidence type="ECO:0000313" key="3">
    <source>
        <dbReference type="EMBL" id="KAF8760456.1"/>
    </source>
</evidence>
<proteinExistence type="predicted"/>
<accession>A0A835FJR8</accession>
<dbReference type="Proteomes" id="UP000636709">
    <property type="component" value="Unassembled WGS sequence"/>
</dbReference>
<comment type="caution">
    <text evidence="3">The sequence shown here is derived from an EMBL/GenBank/DDBJ whole genome shotgun (WGS) entry which is preliminary data.</text>
</comment>
<name>A0A835FJR8_9POAL</name>
<dbReference type="EMBL" id="JACEFO010000709">
    <property type="protein sequence ID" value="KAF8760456.1"/>
    <property type="molecule type" value="Genomic_DNA"/>
</dbReference>
<dbReference type="OrthoDB" id="2129069at2759"/>
<evidence type="ECO:0000313" key="4">
    <source>
        <dbReference type="Proteomes" id="UP000636709"/>
    </source>
</evidence>
<dbReference type="InterPro" id="IPR010754">
    <property type="entry name" value="OPA3-like"/>
</dbReference>
<dbReference type="AlphaFoldDB" id="A0A835FJR8"/>
<dbReference type="EMBL" id="JACEFO010001173">
    <property type="protein sequence ID" value="KAF8746792.1"/>
    <property type="molecule type" value="Genomic_DNA"/>
</dbReference>
<dbReference type="GO" id="GO:0019216">
    <property type="term" value="P:regulation of lipid metabolic process"/>
    <property type="evidence" value="ECO:0007669"/>
    <property type="project" value="TreeGrafter"/>
</dbReference>
<protein>
    <recommendedName>
        <fullName evidence="5">OPA3-like protein</fullName>
    </recommendedName>
</protein>
<keyword evidence="4" id="KW-1185">Reference proteome</keyword>
<dbReference type="PANTHER" id="PTHR12499:SF22">
    <property type="entry name" value="OS02G0312500 PROTEIN"/>
    <property type="match status" value="1"/>
</dbReference>
<sequence length="172" mass="19282">MILPVAKLGTLLLKTMSKPIATRLKTEASRHPKFRQLIINLAQANHRISTNIQRRIYGHATNVEIRPLNEEKAVQAAADLIGELFVFSVAGAAVIFEVQRSARSEARKEEARKKEIEDVVSILKAIRQKEDQLAEEILTMKQKLSDLERIANSRGISGLFRSSSVPDQMKPT</sequence>
<keyword evidence="1" id="KW-0175">Coiled coil</keyword>
<reference evidence="3" key="1">
    <citation type="submission" date="2020-07" db="EMBL/GenBank/DDBJ databases">
        <title>Genome sequence and genetic diversity analysis of an under-domesticated orphan crop, white fonio (Digitaria exilis).</title>
        <authorList>
            <person name="Bennetzen J.L."/>
            <person name="Chen S."/>
            <person name="Ma X."/>
            <person name="Wang X."/>
            <person name="Yssel A.E.J."/>
            <person name="Chaluvadi S.R."/>
            <person name="Johnson M."/>
            <person name="Gangashetty P."/>
            <person name="Hamidou F."/>
            <person name="Sanogo M.D."/>
            <person name="Zwaenepoel A."/>
            <person name="Wallace J."/>
            <person name="Van De Peer Y."/>
            <person name="Van Deynze A."/>
        </authorList>
    </citation>
    <scope>NUCLEOTIDE SEQUENCE</scope>
    <source>
        <tissue evidence="3">Leaves</tissue>
    </source>
</reference>
<gene>
    <name evidence="3" type="ORF">HU200_010155</name>
    <name evidence="2" type="ORF">HU200_013317</name>
</gene>
<evidence type="ECO:0008006" key="5">
    <source>
        <dbReference type="Google" id="ProtNLM"/>
    </source>
</evidence>
<dbReference type="PANTHER" id="PTHR12499">
    <property type="entry name" value="OPTIC ATROPHY 3 PROTEIN OPA3"/>
    <property type="match status" value="1"/>
</dbReference>
<evidence type="ECO:0000256" key="1">
    <source>
        <dbReference type="SAM" id="Coils"/>
    </source>
</evidence>
<feature type="coiled-coil region" evidence="1">
    <location>
        <begin position="99"/>
        <end position="150"/>
    </location>
</feature>
<organism evidence="3 4">
    <name type="scientific">Digitaria exilis</name>
    <dbReference type="NCBI Taxonomy" id="1010633"/>
    <lineage>
        <taxon>Eukaryota</taxon>
        <taxon>Viridiplantae</taxon>
        <taxon>Streptophyta</taxon>
        <taxon>Embryophyta</taxon>
        <taxon>Tracheophyta</taxon>
        <taxon>Spermatophyta</taxon>
        <taxon>Magnoliopsida</taxon>
        <taxon>Liliopsida</taxon>
        <taxon>Poales</taxon>
        <taxon>Poaceae</taxon>
        <taxon>PACMAD clade</taxon>
        <taxon>Panicoideae</taxon>
        <taxon>Panicodae</taxon>
        <taxon>Paniceae</taxon>
        <taxon>Anthephorinae</taxon>
        <taxon>Digitaria</taxon>
    </lineage>
</organism>
<evidence type="ECO:0000313" key="2">
    <source>
        <dbReference type="EMBL" id="KAF8746792.1"/>
    </source>
</evidence>
<dbReference type="GO" id="GO:0005739">
    <property type="term" value="C:mitochondrion"/>
    <property type="evidence" value="ECO:0007669"/>
    <property type="project" value="TreeGrafter"/>
</dbReference>
<dbReference type="Pfam" id="PF07047">
    <property type="entry name" value="OPA3"/>
    <property type="match status" value="1"/>
</dbReference>